<dbReference type="SUPFAM" id="SSF56801">
    <property type="entry name" value="Acetyl-CoA synthetase-like"/>
    <property type="match status" value="1"/>
</dbReference>
<organism evidence="3">
    <name type="scientific">Lotus japonicus</name>
    <name type="common">Lotus corniculatus var. japonicus</name>
    <dbReference type="NCBI Taxonomy" id="34305"/>
    <lineage>
        <taxon>Eukaryota</taxon>
        <taxon>Viridiplantae</taxon>
        <taxon>Streptophyta</taxon>
        <taxon>Embryophyta</taxon>
        <taxon>Tracheophyta</taxon>
        <taxon>Spermatophyta</taxon>
        <taxon>Magnoliopsida</taxon>
        <taxon>eudicotyledons</taxon>
        <taxon>Gunneridae</taxon>
        <taxon>Pentapetalae</taxon>
        <taxon>rosids</taxon>
        <taxon>fabids</taxon>
        <taxon>Fabales</taxon>
        <taxon>Fabaceae</taxon>
        <taxon>Papilionoideae</taxon>
        <taxon>50 kb inversion clade</taxon>
        <taxon>NPAAA clade</taxon>
        <taxon>Hologalegina</taxon>
        <taxon>robinioid clade</taxon>
        <taxon>Loteae</taxon>
        <taxon>Lotus</taxon>
    </lineage>
</organism>
<proteinExistence type="evidence at transcript level"/>
<accession>I3S0D4</accession>
<evidence type="ECO:0000313" key="3">
    <source>
        <dbReference type="EMBL" id="AFK33726.1"/>
    </source>
</evidence>
<dbReference type="InterPro" id="IPR000873">
    <property type="entry name" value="AMP-dep_synth/lig_dom"/>
</dbReference>
<dbReference type="Gene3D" id="3.40.50.980">
    <property type="match status" value="1"/>
</dbReference>
<dbReference type="PANTHER" id="PTHR24096">
    <property type="entry name" value="LONG-CHAIN-FATTY-ACID--COA LIGASE"/>
    <property type="match status" value="1"/>
</dbReference>
<feature type="domain" description="AMP-dependent synthetase/ligase" evidence="2">
    <location>
        <begin position="6"/>
        <end position="140"/>
    </location>
</feature>
<dbReference type="GO" id="GO:0016405">
    <property type="term" value="F:CoA-ligase activity"/>
    <property type="evidence" value="ECO:0007669"/>
    <property type="project" value="TreeGrafter"/>
</dbReference>
<keyword evidence="1" id="KW-0436">Ligase</keyword>
<dbReference type="PANTHER" id="PTHR24096:SF425">
    <property type="entry name" value="4-COUMARATE--COA LIGASE-LIKE 7"/>
    <property type="match status" value="1"/>
</dbReference>
<evidence type="ECO:0000256" key="1">
    <source>
        <dbReference type="ARBA" id="ARBA00022598"/>
    </source>
</evidence>
<dbReference type="Gene3D" id="2.30.38.10">
    <property type="entry name" value="Luciferase, Domain 3"/>
    <property type="match status" value="1"/>
</dbReference>
<reference evidence="3" key="1">
    <citation type="submission" date="2012-05" db="EMBL/GenBank/DDBJ databases">
        <authorList>
            <person name="Krishnakumar V."/>
            <person name="Cheung F."/>
            <person name="Xiao Y."/>
            <person name="Chan A."/>
            <person name="Moskal W.A."/>
            <person name="Town C.D."/>
        </authorList>
    </citation>
    <scope>NUCLEOTIDE SEQUENCE</scope>
</reference>
<dbReference type="EMBL" id="BT133931">
    <property type="protein sequence ID" value="AFK33726.1"/>
    <property type="molecule type" value="mRNA"/>
</dbReference>
<name>I3S0D4_LOTJA</name>
<evidence type="ECO:0000259" key="2">
    <source>
        <dbReference type="Pfam" id="PF00501"/>
    </source>
</evidence>
<protein>
    <recommendedName>
        <fullName evidence="2">AMP-dependent synthetase/ligase domain-containing protein</fullName>
    </recommendedName>
</protein>
<dbReference type="Pfam" id="PF00501">
    <property type="entry name" value="AMP-binding"/>
    <property type="match status" value="1"/>
</dbReference>
<dbReference type="AlphaFoldDB" id="I3S0D4"/>
<sequence>MGRFEFEALLRAVEKHKVTNLWVVPPMVLALAKQSVVGKYDLSSLKYIGSGAAPLGKELMEECARKLPHVSVCQGYGMTETCGVASLENPRVGTRHTGSTGMLASGVEAQIVSVETQKPLPPRQSGELWVRGPNMMKGYHNNPEATKLTLDKKGWVHTGDVGYFDEDGQLYVVDRIKELIKYKGFQVAPAELERASSFSS</sequence>